<keyword evidence="1" id="KW-0479">Metal-binding</keyword>
<dbReference type="EMBL" id="BARU01011733">
    <property type="protein sequence ID" value="GAH32768.1"/>
    <property type="molecule type" value="Genomic_DNA"/>
</dbReference>
<keyword evidence="2" id="KW-0560">Oxidoreductase</keyword>
<evidence type="ECO:0000256" key="3">
    <source>
        <dbReference type="ARBA" id="ARBA00023004"/>
    </source>
</evidence>
<gene>
    <name evidence="6" type="ORF">S03H2_21924</name>
</gene>
<sequence>YRMGQEARSEFDESLAPVKAGRRTMGNNLYNAQFRTHDKPVLFICPEWAYKWTRPEDFEPLNSHQRLDEVRRPPNFDVPSRGKGRNPGDDVNGCVYRTWWVEYGGVLNTIQDAEKIRDELFRISIGLWNYAKNHNPKTREKNKDRELVWLTYVMGVRESRRLVGDYIMTQRDFDEQIVHRDTVAFTDWGIDVHHPEGFWVRGNDCIHVYQGNRTCIPYRTLYSTNIVNLFMAGRCHSASHVAMGGTRVMRPVCMMGQAAGTA</sequence>
<keyword evidence="3" id="KW-0408">Iron</keyword>
<dbReference type="AlphaFoldDB" id="X1GIC4"/>
<proteinExistence type="predicted"/>
<name>X1GIC4_9ZZZZ</name>
<dbReference type="GO" id="GO:0016491">
    <property type="term" value="F:oxidoreductase activity"/>
    <property type="evidence" value="ECO:0007669"/>
    <property type="project" value="UniProtKB-KW"/>
</dbReference>
<protein>
    <submittedName>
        <fullName evidence="6">Uncharacterized protein</fullName>
    </submittedName>
</protein>
<organism evidence="6">
    <name type="scientific">marine sediment metagenome</name>
    <dbReference type="NCBI Taxonomy" id="412755"/>
    <lineage>
        <taxon>unclassified sequences</taxon>
        <taxon>metagenomes</taxon>
        <taxon>ecological metagenomes</taxon>
    </lineage>
</organism>
<reference evidence="6" key="1">
    <citation type="journal article" date="2014" name="Front. Microbiol.">
        <title>High frequency of phylogenetically diverse reductive dehalogenase-homologous genes in deep subseafloor sedimentary metagenomes.</title>
        <authorList>
            <person name="Kawai M."/>
            <person name="Futagami T."/>
            <person name="Toyoda A."/>
            <person name="Takaki Y."/>
            <person name="Nishi S."/>
            <person name="Hori S."/>
            <person name="Arai W."/>
            <person name="Tsubouchi T."/>
            <person name="Morono Y."/>
            <person name="Uchiyama I."/>
            <person name="Ito T."/>
            <person name="Fujiyama A."/>
            <person name="Inagaki F."/>
            <person name="Takami H."/>
        </authorList>
    </citation>
    <scope>NUCLEOTIDE SEQUENCE</scope>
    <source>
        <strain evidence="6">Expedition CK06-06</strain>
    </source>
</reference>
<feature type="compositionally biased region" description="Basic and acidic residues" evidence="5">
    <location>
        <begin position="65"/>
        <end position="74"/>
    </location>
</feature>
<evidence type="ECO:0000256" key="1">
    <source>
        <dbReference type="ARBA" id="ARBA00022723"/>
    </source>
</evidence>
<evidence type="ECO:0000313" key="6">
    <source>
        <dbReference type="EMBL" id="GAH32768.1"/>
    </source>
</evidence>
<feature type="region of interest" description="Disordered" evidence="5">
    <location>
        <begin position="64"/>
        <end position="87"/>
    </location>
</feature>
<accession>X1GIC4</accession>
<evidence type="ECO:0000256" key="2">
    <source>
        <dbReference type="ARBA" id="ARBA00023002"/>
    </source>
</evidence>
<evidence type="ECO:0000256" key="5">
    <source>
        <dbReference type="SAM" id="MobiDB-lite"/>
    </source>
</evidence>
<dbReference type="GO" id="GO:0051536">
    <property type="term" value="F:iron-sulfur cluster binding"/>
    <property type="evidence" value="ECO:0007669"/>
    <property type="project" value="UniProtKB-KW"/>
</dbReference>
<dbReference type="InterPro" id="IPR039650">
    <property type="entry name" value="HdrA-like"/>
</dbReference>
<keyword evidence="4" id="KW-0411">Iron-sulfur</keyword>
<evidence type="ECO:0000256" key="4">
    <source>
        <dbReference type="ARBA" id="ARBA00023014"/>
    </source>
</evidence>
<feature type="non-terminal residue" evidence="6">
    <location>
        <position position="1"/>
    </location>
</feature>
<feature type="non-terminal residue" evidence="6">
    <location>
        <position position="262"/>
    </location>
</feature>
<dbReference type="PANTHER" id="PTHR43498">
    <property type="entry name" value="FERREDOXIN:COB-COM HETERODISULFIDE REDUCTASE SUBUNIT A"/>
    <property type="match status" value="1"/>
</dbReference>
<comment type="caution">
    <text evidence="6">The sequence shown here is derived from an EMBL/GenBank/DDBJ whole genome shotgun (WGS) entry which is preliminary data.</text>
</comment>
<dbReference type="Pfam" id="PF12831">
    <property type="entry name" value="FAD_oxidored"/>
    <property type="match status" value="1"/>
</dbReference>
<dbReference type="PANTHER" id="PTHR43498:SF1">
    <property type="entry name" value="COB--COM HETERODISULFIDE REDUCTASE IRON-SULFUR SUBUNIT A"/>
    <property type="match status" value="1"/>
</dbReference>
<dbReference type="GO" id="GO:0046872">
    <property type="term" value="F:metal ion binding"/>
    <property type="evidence" value="ECO:0007669"/>
    <property type="project" value="UniProtKB-KW"/>
</dbReference>